<sequence>MAGTDASLTRSPVSGQTSGAVGMRTAAYDTWRAVTGAQLVLPEAGVYEVVADVQAGQIMVGSVNNAYMQTRLFDVTAGAVVPLTVRTVLFLSATPSDGVTHTIQATASAAALYRVAGPATIRVEGLKHVDSGTTTDEAMWAQNFRFKKISD</sequence>
<reference evidence="1 2" key="1">
    <citation type="submission" date="2024-06" db="EMBL/GenBank/DDBJ databases">
        <title>The Natural Products Discovery Center: Release of the First 8490 Sequenced Strains for Exploring Actinobacteria Biosynthetic Diversity.</title>
        <authorList>
            <person name="Kalkreuter E."/>
            <person name="Kautsar S.A."/>
            <person name="Yang D."/>
            <person name="Bader C.D."/>
            <person name="Teijaro C.N."/>
            <person name="Fluegel L."/>
            <person name="Davis C.M."/>
            <person name="Simpson J.R."/>
            <person name="Lauterbach L."/>
            <person name="Steele A.D."/>
            <person name="Gui C."/>
            <person name="Meng S."/>
            <person name="Li G."/>
            <person name="Viehrig K."/>
            <person name="Ye F."/>
            <person name="Su P."/>
            <person name="Kiefer A.F."/>
            <person name="Nichols A."/>
            <person name="Cepeda A.J."/>
            <person name="Yan W."/>
            <person name="Fan B."/>
            <person name="Jiang Y."/>
            <person name="Adhikari A."/>
            <person name="Zheng C.-J."/>
            <person name="Schuster L."/>
            <person name="Cowan T.M."/>
            <person name="Smanski M.J."/>
            <person name="Chevrette M.G."/>
            <person name="De Carvalho L.P.S."/>
            <person name="Shen B."/>
        </authorList>
    </citation>
    <scope>NUCLEOTIDE SEQUENCE [LARGE SCALE GENOMIC DNA]</scope>
    <source>
        <strain evidence="1 2">NPDC000634</strain>
    </source>
</reference>
<dbReference type="Proteomes" id="UP001458415">
    <property type="component" value="Unassembled WGS sequence"/>
</dbReference>
<organism evidence="1 2">
    <name type="scientific">Streptomyces carpinensis</name>
    <dbReference type="NCBI Taxonomy" id="66369"/>
    <lineage>
        <taxon>Bacteria</taxon>
        <taxon>Bacillati</taxon>
        <taxon>Actinomycetota</taxon>
        <taxon>Actinomycetes</taxon>
        <taxon>Kitasatosporales</taxon>
        <taxon>Streptomycetaceae</taxon>
        <taxon>Streptomyces</taxon>
    </lineage>
</organism>
<evidence type="ECO:0000313" key="1">
    <source>
        <dbReference type="EMBL" id="MER6975698.1"/>
    </source>
</evidence>
<accession>A0ABV1VUT6</accession>
<gene>
    <name evidence="1" type="ORF">ABT317_01130</name>
</gene>
<evidence type="ECO:0000313" key="2">
    <source>
        <dbReference type="Proteomes" id="UP001458415"/>
    </source>
</evidence>
<keyword evidence="2" id="KW-1185">Reference proteome</keyword>
<dbReference type="EMBL" id="JBEPCU010000006">
    <property type="protein sequence ID" value="MER6975698.1"/>
    <property type="molecule type" value="Genomic_DNA"/>
</dbReference>
<protein>
    <submittedName>
        <fullName evidence="1">Uncharacterized protein</fullName>
    </submittedName>
</protein>
<comment type="caution">
    <text evidence="1">The sequence shown here is derived from an EMBL/GenBank/DDBJ whole genome shotgun (WGS) entry which is preliminary data.</text>
</comment>
<name>A0ABV1VUT6_9ACTN</name>
<proteinExistence type="predicted"/>